<sequence>MGGRFSAWEGRPLFKRTIMAVGLPEEQVLFPFLPAPFVTRFEPWQRVLVQLFDGSRTLGELLSILSLMGYDVAAEALLSFVDRLDALCLLEEGREVVTEDDDRYGRQRLFFGAWRPDGVSFAAEAQRRIETCRVVLFGVGGGGSHLLQDLVAFGVGHLTVVDFDDVEPSNLNRQCLYRPEDIGRSKIDVLRRELPRWNGDIDFRFVDRAMDGVEAFASVMEGQDLALLTADSPREAVFLWFNDALYRAKTAGLFTAGVTATSLSVGPLVVPGRTACYRCSLPPWRPDFSRPEVAAVNGPYRHGVIAPQVGIVGSLMALEALRFLTGFEKPLTEGARLVLDLSRWEARRVAVTPRPDCPCRCGAGGDPPCI</sequence>
<feature type="domain" description="THIF-type NAD/FAD binding fold" evidence="1">
    <location>
        <begin position="121"/>
        <end position="359"/>
    </location>
</feature>
<dbReference type="GO" id="GO:0032446">
    <property type="term" value="P:protein modification by small protein conjugation"/>
    <property type="evidence" value="ECO:0007669"/>
    <property type="project" value="TreeGrafter"/>
</dbReference>
<dbReference type="EMBL" id="CP072943">
    <property type="protein sequence ID" value="QTX33316.1"/>
    <property type="molecule type" value="Genomic_DNA"/>
</dbReference>
<organism evidence="2 3">
    <name type="scientific">Aminithiophilus ramosus</name>
    <dbReference type="NCBI Taxonomy" id="3029084"/>
    <lineage>
        <taxon>Bacteria</taxon>
        <taxon>Thermotogati</taxon>
        <taxon>Synergistota</taxon>
        <taxon>Synergistia</taxon>
        <taxon>Synergistales</taxon>
        <taxon>Aminithiophilaceae</taxon>
        <taxon>Aminithiophilus</taxon>
    </lineage>
</organism>
<dbReference type="PANTHER" id="PTHR10953:SF102">
    <property type="entry name" value="ADENYLYLTRANSFERASE AND SULFURTRANSFERASE MOCS3"/>
    <property type="match status" value="1"/>
</dbReference>
<evidence type="ECO:0000313" key="2">
    <source>
        <dbReference type="EMBL" id="QTX33316.1"/>
    </source>
</evidence>
<proteinExistence type="predicted"/>
<keyword evidence="3" id="KW-1185">Reference proteome</keyword>
<evidence type="ECO:0000259" key="1">
    <source>
        <dbReference type="Pfam" id="PF00899"/>
    </source>
</evidence>
<accession>A0A9Q7AAU4</accession>
<dbReference type="GO" id="GO:0004792">
    <property type="term" value="F:thiosulfate-cyanide sulfurtransferase activity"/>
    <property type="evidence" value="ECO:0007669"/>
    <property type="project" value="TreeGrafter"/>
</dbReference>
<dbReference type="Gene3D" id="3.40.50.720">
    <property type="entry name" value="NAD(P)-binding Rossmann-like Domain"/>
    <property type="match status" value="1"/>
</dbReference>
<reference evidence="3" key="1">
    <citation type="submission" date="2021-04" db="EMBL/GenBank/DDBJ databases">
        <title>A novel Synergistetes isolate from a pyrite-forming mixed culture.</title>
        <authorList>
            <person name="Bunk B."/>
            <person name="Sproer C."/>
            <person name="Spring S."/>
            <person name="Pester M."/>
        </authorList>
    </citation>
    <scope>NUCLEOTIDE SEQUENCE [LARGE SCALE GENOMIC DNA]</scope>
    <source>
        <strain evidence="3">J.5.4.2-T.3.5.2</strain>
    </source>
</reference>
<keyword evidence="2" id="KW-0548">Nucleotidyltransferase</keyword>
<protein>
    <submittedName>
        <fullName evidence="2">ThiF family adenylyltransferase</fullName>
    </submittedName>
</protein>
<dbReference type="InterPro" id="IPR045886">
    <property type="entry name" value="ThiF/MoeB/HesA"/>
</dbReference>
<dbReference type="GO" id="GO:0008641">
    <property type="term" value="F:ubiquitin-like modifier activating enzyme activity"/>
    <property type="evidence" value="ECO:0007669"/>
    <property type="project" value="InterPro"/>
</dbReference>
<dbReference type="InterPro" id="IPR035985">
    <property type="entry name" value="Ubiquitin-activating_enz"/>
</dbReference>
<name>A0A9Q7AAU4_9BACT</name>
<keyword evidence="2" id="KW-0808">Transferase</keyword>
<dbReference type="GO" id="GO:0005737">
    <property type="term" value="C:cytoplasm"/>
    <property type="evidence" value="ECO:0007669"/>
    <property type="project" value="TreeGrafter"/>
</dbReference>
<dbReference type="RefSeq" id="WP_274374597.1">
    <property type="nucleotide sequence ID" value="NZ_CP072943.1"/>
</dbReference>
<dbReference type="InterPro" id="IPR000594">
    <property type="entry name" value="ThiF_NAD_FAD-bd"/>
</dbReference>
<dbReference type="Pfam" id="PF00899">
    <property type="entry name" value="ThiF"/>
    <property type="match status" value="1"/>
</dbReference>
<dbReference type="KEGG" id="aram:KAR29_05405"/>
<dbReference type="SUPFAM" id="SSF69572">
    <property type="entry name" value="Activating enzymes of the ubiquitin-like proteins"/>
    <property type="match status" value="1"/>
</dbReference>
<dbReference type="AlphaFoldDB" id="A0A9Q7AAU4"/>
<dbReference type="GO" id="GO:0016779">
    <property type="term" value="F:nucleotidyltransferase activity"/>
    <property type="evidence" value="ECO:0007669"/>
    <property type="project" value="UniProtKB-KW"/>
</dbReference>
<evidence type="ECO:0000313" key="3">
    <source>
        <dbReference type="Proteomes" id="UP000671879"/>
    </source>
</evidence>
<dbReference type="Proteomes" id="UP000671879">
    <property type="component" value="Chromosome"/>
</dbReference>
<gene>
    <name evidence="2" type="ORF">KAR29_05405</name>
</gene>
<dbReference type="PANTHER" id="PTHR10953">
    <property type="entry name" value="UBIQUITIN-ACTIVATING ENZYME E1"/>
    <property type="match status" value="1"/>
</dbReference>